<sequence length="86" mass="9810">MIVLEMFSHKDIRTCARVLRKAGKAGLSAENIVEYADYLTEIAAKIARSRPTVRVHKGKYKRTPEEMAARKRSLIDTKYGPIRGYL</sequence>
<reference evidence="1" key="1">
    <citation type="submission" date="2020-03" db="EMBL/GenBank/DDBJ databases">
        <title>The deep terrestrial virosphere.</title>
        <authorList>
            <person name="Holmfeldt K."/>
            <person name="Nilsson E."/>
            <person name="Simone D."/>
            <person name="Lopez-Fernandez M."/>
            <person name="Wu X."/>
            <person name="de Brujin I."/>
            <person name="Lundin D."/>
            <person name="Andersson A."/>
            <person name="Bertilsson S."/>
            <person name="Dopson M."/>
        </authorList>
    </citation>
    <scope>NUCLEOTIDE SEQUENCE</scope>
    <source>
        <strain evidence="1">TM448B02017</strain>
    </source>
</reference>
<dbReference type="EMBL" id="MT144866">
    <property type="protein sequence ID" value="QJI00641.1"/>
    <property type="molecule type" value="Genomic_DNA"/>
</dbReference>
<proteinExistence type="predicted"/>
<evidence type="ECO:0000313" key="1">
    <source>
        <dbReference type="EMBL" id="QJI00641.1"/>
    </source>
</evidence>
<dbReference type="AlphaFoldDB" id="A0A6M3XRL7"/>
<organism evidence="1">
    <name type="scientific">viral metagenome</name>
    <dbReference type="NCBI Taxonomy" id="1070528"/>
    <lineage>
        <taxon>unclassified sequences</taxon>
        <taxon>metagenomes</taxon>
        <taxon>organismal metagenomes</taxon>
    </lineage>
</organism>
<protein>
    <submittedName>
        <fullName evidence="1">Uncharacterized protein</fullName>
    </submittedName>
</protein>
<name>A0A6M3XRL7_9ZZZZ</name>
<gene>
    <name evidence="1" type="ORF">TM448B02017_0001</name>
</gene>
<accession>A0A6M3XRL7</accession>